<keyword evidence="2" id="KW-1185">Reference proteome</keyword>
<dbReference type="RefSeq" id="WP_184241994.1">
    <property type="nucleotide sequence ID" value="NZ_JACHLR010000001.1"/>
</dbReference>
<evidence type="ECO:0000313" key="2">
    <source>
        <dbReference type="Proteomes" id="UP000555448"/>
    </source>
</evidence>
<dbReference type="Proteomes" id="UP000555448">
    <property type="component" value="Unassembled WGS sequence"/>
</dbReference>
<organism evidence="1 2">
    <name type="scientific">Novosphingobium chloroacetimidivorans</name>
    <dbReference type="NCBI Taxonomy" id="1428314"/>
    <lineage>
        <taxon>Bacteria</taxon>
        <taxon>Pseudomonadati</taxon>
        <taxon>Pseudomonadota</taxon>
        <taxon>Alphaproteobacteria</taxon>
        <taxon>Sphingomonadales</taxon>
        <taxon>Sphingomonadaceae</taxon>
        <taxon>Novosphingobium</taxon>
    </lineage>
</organism>
<dbReference type="AlphaFoldDB" id="A0A7W7NVB9"/>
<evidence type="ECO:0000313" key="1">
    <source>
        <dbReference type="EMBL" id="MBB4856970.1"/>
    </source>
</evidence>
<gene>
    <name evidence="1" type="ORF">HNO88_000267</name>
</gene>
<dbReference type="EMBL" id="JACHLR010000001">
    <property type="protein sequence ID" value="MBB4856970.1"/>
    <property type="molecule type" value="Genomic_DNA"/>
</dbReference>
<proteinExistence type="predicted"/>
<protein>
    <submittedName>
        <fullName evidence="1">Uncharacterized protein</fullName>
    </submittedName>
</protein>
<reference evidence="1 2" key="1">
    <citation type="submission" date="2020-08" db="EMBL/GenBank/DDBJ databases">
        <title>Functional genomics of gut bacteria from endangered species of beetles.</title>
        <authorList>
            <person name="Carlos-Shanley C."/>
        </authorList>
    </citation>
    <scope>NUCLEOTIDE SEQUENCE [LARGE SCALE GENOMIC DNA]</scope>
    <source>
        <strain evidence="1 2">S00245</strain>
    </source>
</reference>
<comment type="caution">
    <text evidence="1">The sequence shown here is derived from an EMBL/GenBank/DDBJ whole genome shotgun (WGS) entry which is preliminary data.</text>
</comment>
<sequence length="156" mass="18028">MTLQELLALTGDKYSPNLRKWLVQARFGGALPTVYTDKDACRWIGWIDEETWFIGTRLAQVLGRGRRAEIGCWTFPVSDLSPLDGFWKRYAEIGRCAIDTAHASYFIGEDTRWQVDGDRRDCLWCGDHTQTLKRWTEEVEREAWVEATPPMLEGAR</sequence>
<name>A0A7W7NVB9_9SPHN</name>
<accession>A0A7W7NVB9</accession>